<keyword evidence="2" id="KW-1185">Reference proteome</keyword>
<name>A0A0B1TAB2_OESDE</name>
<evidence type="ECO:0000313" key="1">
    <source>
        <dbReference type="EMBL" id="KHJ92320.1"/>
    </source>
</evidence>
<reference evidence="1 2" key="1">
    <citation type="submission" date="2014-03" db="EMBL/GenBank/DDBJ databases">
        <title>Draft genome of the hookworm Oesophagostomum dentatum.</title>
        <authorList>
            <person name="Mitreva M."/>
        </authorList>
    </citation>
    <scope>NUCLEOTIDE SEQUENCE [LARGE SCALE GENOMIC DNA]</scope>
    <source>
        <strain evidence="1 2">OD-Hann</strain>
    </source>
</reference>
<accession>A0A0B1TAB2</accession>
<evidence type="ECO:0000313" key="2">
    <source>
        <dbReference type="Proteomes" id="UP000053660"/>
    </source>
</evidence>
<dbReference type="Proteomes" id="UP000053660">
    <property type="component" value="Unassembled WGS sequence"/>
</dbReference>
<organism evidence="1 2">
    <name type="scientific">Oesophagostomum dentatum</name>
    <name type="common">Nodular worm</name>
    <dbReference type="NCBI Taxonomy" id="61180"/>
    <lineage>
        <taxon>Eukaryota</taxon>
        <taxon>Metazoa</taxon>
        <taxon>Ecdysozoa</taxon>
        <taxon>Nematoda</taxon>
        <taxon>Chromadorea</taxon>
        <taxon>Rhabditida</taxon>
        <taxon>Rhabditina</taxon>
        <taxon>Rhabditomorpha</taxon>
        <taxon>Strongyloidea</taxon>
        <taxon>Strongylidae</taxon>
        <taxon>Oesophagostomum</taxon>
    </lineage>
</organism>
<dbReference type="AlphaFoldDB" id="A0A0B1TAB2"/>
<proteinExistence type="predicted"/>
<protein>
    <submittedName>
        <fullName evidence="1">Uncharacterized protein</fullName>
    </submittedName>
</protein>
<sequence>MAWNGSFFKAVVHVDNFVAKNFNARIGMAEEPQCTIGSGSDHRLLLEEVRFNQMLERSATAEEEERCCI</sequence>
<dbReference type="EMBL" id="KN551421">
    <property type="protein sequence ID" value="KHJ92320.1"/>
    <property type="molecule type" value="Genomic_DNA"/>
</dbReference>
<gene>
    <name evidence="1" type="ORF">OESDEN_07794</name>
</gene>